<sequence>MYSNGGGAHSSISSLSVPPSSLNMGPPISTNSSPYGAESLASSFMHSSPSAPVYVPTNRSMHSSHMSSSYGATGAMGGSHLGAGLGPGGMVQTPQPPGTPTSSSMWQAEAGLSMGGSAYSAQNTHSRYGFSPPTPSQMMSPSDAAAVAAYANGTIPRNPYASHAHHMGSAHQHLQHPSAHPYMRTDFNAWSNFSNMALHGFKQTIDQDGQECWVDPEGRECVNCGAVATPLWRRDGTGHYLCNACGLYHKMNGLNRPLIKPHRRGLIGVTSSRRMGMICTNCRTSTTTLWRRNSEGEPVCNACGLYFKLHGVNRPISMRKDGIQTRKRKPKGSSSSSSSKKSSSKSFDSLGSSEARKSLAPPLTSPDSALSHLKLPASSILGTTDSHLSISGGGALGGGARASSQQRHAHSLQLPPTSHAYLSSGEDRKQQLTESGKQNHNHQQNHLQDLQLSKDINNSSSGSSNTSSTSLDVQQYLHHQLATEQQHEQQQQQAHSHHNFLNHNGLSLGDPFGGMTSSKALSLGSRSSGYGLMMPSQLYGQLPGSISPLSHHQPAQHSAAVSLSTSQEPIDAKPTLDAIGQLHSSSGQTEPRTHSSALTASAVA</sequence>
<dbReference type="FunFam" id="3.30.50.10:FF:000032">
    <property type="entry name" value="Transcription factor GATA-3"/>
    <property type="match status" value="1"/>
</dbReference>
<reference evidence="14 15" key="1">
    <citation type="submission" date="2019-01" db="EMBL/GenBank/DDBJ databases">
        <title>A draft genome assembly of the solar-powered sea slug Elysia chlorotica.</title>
        <authorList>
            <person name="Cai H."/>
            <person name="Li Q."/>
            <person name="Fang X."/>
            <person name="Li J."/>
            <person name="Curtis N.E."/>
            <person name="Altenburger A."/>
            <person name="Shibata T."/>
            <person name="Feng M."/>
            <person name="Maeda T."/>
            <person name="Schwartz J.A."/>
            <person name="Shigenobu S."/>
            <person name="Lundholm N."/>
            <person name="Nishiyama T."/>
            <person name="Yang H."/>
            <person name="Hasebe M."/>
            <person name="Li S."/>
            <person name="Pierce S.K."/>
            <person name="Wang J."/>
        </authorList>
    </citation>
    <scope>NUCLEOTIDE SEQUENCE [LARGE SCALE GENOMIC DNA]</scope>
    <source>
        <strain evidence="14">EC2010</strain>
        <tissue evidence="14">Whole organism of an adult</tissue>
    </source>
</reference>
<feature type="domain" description="GATA-type" evidence="13">
    <location>
        <begin position="215"/>
        <end position="273"/>
    </location>
</feature>
<gene>
    <name evidence="14" type="ORF">EGW08_013321</name>
</gene>
<dbReference type="CDD" id="cd00202">
    <property type="entry name" value="ZnF_GATA"/>
    <property type="match status" value="2"/>
</dbReference>
<dbReference type="Proteomes" id="UP000271974">
    <property type="component" value="Unassembled WGS sequence"/>
</dbReference>
<comment type="subcellular location">
    <subcellularLocation>
        <location evidence="1">Nucleus</location>
    </subcellularLocation>
</comment>
<dbReference type="GO" id="GO:0000978">
    <property type="term" value="F:RNA polymerase II cis-regulatory region sequence-specific DNA binding"/>
    <property type="evidence" value="ECO:0007669"/>
    <property type="project" value="TreeGrafter"/>
</dbReference>
<keyword evidence="7" id="KW-0238">DNA-binding</keyword>
<keyword evidence="3" id="KW-0677">Repeat</keyword>
<evidence type="ECO:0000256" key="9">
    <source>
        <dbReference type="ARBA" id="ARBA00023163"/>
    </source>
</evidence>
<dbReference type="STRING" id="188477.A0A3S1B975"/>
<evidence type="ECO:0000256" key="6">
    <source>
        <dbReference type="ARBA" id="ARBA00023015"/>
    </source>
</evidence>
<dbReference type="InterPro" id="IPR039355">
    <property type="entry name" value="Transcription_factor_GATA"/>
</dbReference>
<dbReference type="PANTHER" id="PTHR10071:SF281">
    <property type="entry name" value="BOX A-BINDING FACTOR-RELATED"/>
    <property type="match status" value="1"/>
</dbReference>
<dbReference type="EMBL" id="RQTK01000482">
    <property type="protein sequence ID" value="RUS78908.1"/>
    <property type="molecule type" value="Genomic_DNA"/>
</dbReference>
<dbReference type="GO" id="GO:0000122">
    <property type="term" value="P:negative regulation of transcription by RNA polymerase II"/>
    <property type="evidence" value="ECO:0007669"/>
    <property type="project" value="TreeGrafter"/>
</dbReference>
<keyword evidence="4 11" id="KW-0863">Zinc-finger</keyword>
<evidence type="ECO:0000256" key="10">
    <source>
        <dbReference type="ARBA" id="ARBA00023242"/>
    </source>
</evidence>
<evidence type="ECO:0000313" key="15">
    <source>
        <dbReference type="Proteomes" id="UP000271974"/>
    </source>
</evidence>
<feature type="compositionally biased region" description="Gly residues" evidence="12">
    <location>
        <begin position="74"/>
        <end position="89"/>
    </location>
</feature>
<dbReference type="AlphaFoldDB" id="A0A3S1B975"/>
<keyword evidence="5" id="KW-0862">Zinc</keyword>
<protein>
    <recommendedName>
        <fullName evidence="13">GATA-type domain-containing protein</fullName>
    </recommendedName>
</protein>
<dbReference type="GO" id="GO:0000981">
    <property type="term" value="F:DNA-binding transcription factor activity, RNA polymerase II-specific"/>
    <property type="evidence" value="ECO:0007669"/>
    <property type="project" value="TreeGrafter"/>
</dbReference>
<feature type="compositionally biased region" description="Low complexity" evidence="12">
    <location>
        <begin position="481"/>
        <end position="494"/>
    </location>
</feature>
<dbReference type="PROSITE" id="PS50114">
    <property type="entry name" value="GATA_ZN_FINGER_2"/>
    <property type="match status" value="2"/>
</dbReference>
<evidence type="ECO:0000256" key="8">
    <source>
        <dbReference type="ARBA" id="ARBA00023159"/>
    </source>
</evidence>
<feature type="compositionally biased region" description="Low complexity" evidence="12">
    <location>
        <begin position="332"/>
        <end position="353"/>
    </location>
</feature>
<feature type="compositionally biased region" description="Low complexity" evidence="12">
    <location>
        <begin position="60"/>
        <end position="69"/>
    </location>
</feature>
<feature type="region of interest" description="Disordered" evidence="12">
    <location>
        <begin position="544"/>
        <end position="567"/>
    </location>
</feature>
<evidence type="ECO:0000256" key="4">
    <source>
        <dbReference type="ARBA" id="ARBA00022771"/>
    </source>
</evidence>
<evidence type="ECO:0000313" key="14">
    <source>
        <dbReference type="EMBL" id="RUS78908.1"/>
    </source>
</evidence>
<evidence type="ECO:0000259" key="13">
    <source>
        <dbReference type="PROSITE" id="PS50114"/>
    </source>
</evidence>
<dbReference type="Pfam" id="PF00320">
    <property type="entry name" value="GATA"/>
    <property type="match status" value="2"/>
</dbReference>
<feature type="domain" description="GATA-type" evidence="13">
    <location>
        <begin position="273"/>
        <end position="326"/>
    </location>
</feature>
<dbReference type="PROSITE" id="PS00344">
    <property type="entry name" value="GATA_ZN_FINGER_1"/>
    <property type="match status" value="2"/>
</dbReference>
<evidence type="ECO:0000256" key="12">
    <source>
        <dbReference type="SAM" id="MobiDB-lite"/>
    </source>
</evidence>
<dbReference type="FunFam" id="3.30.50.10:FF:000001">
    <property type="entry name" value="GATA transcription factor (GATAd)"/>
    <property type="match status" value="1"/>
</dbReference>
<dbReference type="GO" id="GO:0045944">
    <property type="term" value="P:positive regulation of transcription by RNA polymerase II"/>
    <property type="evidence" value="ECO:0007669"/>
    <property type="project" value="TreeGrafter"/>
</dbReference>
<keyword evidence="10" id="KW-0539">Nucleus</keyword>
<feature type="compositionally biased region" description="Low complexity" evidence="12">
    <location>
        <begin position="10"/>
        <end position="22"/>
    </location>
</feature>
<evidence type="ECO:0000256" key="7">
    <source>
        <dbReference type="ARBA" id="ARBA00023125"/>
    </source>
</evidence>
<feature type="compositionally biased region" description="Polar residues" evidence="12">
    <location>
        <begin position="547"/>
        <end position="567"/>
    </location>
</feature>
<keyword evidence="2" id="KW-0479">Metal-binding</keyword>
<dbReference type="PRINTS" id="PR00619">
    <property type="entry name" value="GATAZNFINGER"/>
</dbReference>
<evidence type="ECO:0000256" key="3">
    <source>
        <dbReference type="ARBA" id="ARBA00022737"/>
    </source>
</evidence>
<name>A0A3S1B975_ELYCH</name>
<dbReference type="GO" id="GO:0008270">
    <property type="term" value="F:zinc ion binding"/>
    <property type="evidence" value="ECO:0007669"/>
    <property type="project" value="UniProtKB-KW"/>
</dbReference>
<feature type="compositionally biased region" description="Polar residues" evidence="12">
    <location>
        <begin position="582"/>
        <end position="604"/>
    </location>
</feature>
<dbReference type="SUPFAM" id="SSF57716">
    <property type="entry name" value="Glucocorticoid receptor-like (DNA-binding domain)"/>
    <property type="match status" value="2"/>
</dbReference>
<feature type="region of interest" description="Disordered" evidence="12">
    <location>
        <begin position="481"/>
        <end position="504"/>
    </location>
</feature>
<feature type="region of interest" description="Disordered" evidence="12">
    <location>
        <begin position="392"/>
        <end position="445"/>
    </location>
</feature>
<accession>A0A3S1B975</accession>
<feature type="region of interest" description="Disordered" evidence="12">
    <location>
        <begin position="55"/>
        <end position="105"/>
    </location>
</feature>
<dbReference type="SMART" id="SM00401">
    <property type="entry name" value="ZnF_GATA"/>
    <property type="match status" value="2"/>
</dbReference>
<comment type="caution">
    <text evidence="14">The sequence shown here is derived from an EMBL/GenBank/DDBJ whole genome shotgun (WGS) entry which is preliminary data.</text>
</comment>
<evidence type="ECO:0000256" key="2">
    <source>
        <dbReference type="ARBA" id="ARBA00022723"/>
    </source>
</evidence>
<dbReference type="GO" id="GO:0045165">
    <property type="term" value="P:cell fate commitment"/>
    <property type="evidence" value="ECO:0007669"/>
    <property type="project" value="TreeGrafter"/>
</dbReference>
<evidence type="ECO:0000256" key="11">
    <source>
        <dbReference type="PROSITE-ProRule" id="PRU00094"/>
    </source>
</evidence>
<evidence type="ECO:0000256" key="1">
    <source>
        <dbReference type="ARBA" id="ARBA00004123"/>
    </source>
</evidence>
<feature type="region of interest" description="Disordered" evidence="12">
    <location>
        <begin position="317"/>
        <end position="370"/>
    </location>
</feature>
<organism evidence="14 15">
    <name type="scientific">Elysia chlorotica</name>
    <name type="common">Eastern emerald elysia</name>
    <name type="synonym">Sea slug</name>
    <dbReference type="NCBI Taxonomy" id="188477"/>
    <lineage>
        <taxon>Eukaryota</taxon>
        <taxon>Metazoa</taxon>
        <taxon>Spiralia</taxon>
        <taxon>Lophotrochozoa</taxon>
        <taxon>Mollusca</taxon>
        <taxon>Gastropoda</taxon>
        <taxon>Heterobranchia</taxon>
        <taxon>Euthyneura</taxon>
        <taxon>Panpulmonata</taxon>
        <taxon>Sacoglossa</taxon>
        <taxon>Placobranchoidea</taxon>
        <taxon>Plakobranchidae</taxon>
        <taxon>Elysia</taxon>
    </lineage>
</organism>
<feature type="region of interest" description="Disordered" evidence="12">
    <location>
        <begin position="1"/>
        <end position="34"/>
    </location>
</feature>
<proteinExistence type="predicted"/>
<dbReference type="OrthoDB" id="515401at2759"/>
<dbReference type="Gene3D" id="3.30.50.10">
    <property type="entry name" value="Erythroid Transcription Factor GATA-1, subunit A"/>
    <property type="match status" value="2"/>
</dbReference>
<dbReference type="InterPro" id="IPR000679">
    <property type="entry name" value="Znf_GATA"/>
</dbReference>
<keyword evidence="15" id="KW-1185">Reference proteome</keyword>
<feature type="region of interest" description="Disordered" evidence="12">
    <location>
        <begin position="581"/>
        <end position="604"/>
    </location>
</feature>
<dbReference type="InterPro" id="IPR013088">
    <property type="entry name" value="Znf_NHR/GATA"/>
</dbReference>
<keyword evidence="9" id="KW-0804">Transcription</keyword>
<dbReference type="PANTHER" id="PTHR10071">
    <property type="entry name" value="TRANSCRIPTION FACTOR GATA FAMILY MEMBER"/>
    <property type="match status" value="1"/>
</dbReference>
<keyword evidence="6" id="KW-0805">Transcription regulation</keyword>
<dbReference type="GO" id="GO:0005634">
    <property type="term" value="C:nucleus"/>
    <property type="evidence" value="ECO:0007669"/>
    <property type="project" value="UniProtKB-SubCell"/>
</dbReference>
<keyword evidence="8" id="KW-0010">Activator</keyword>
<evidence type="ECO:0000256" key="5">
    <source>
        <dbReference type="ARBA" id="ARBA00022833"/>
    </source>
</evidence>